<accession>A0ABD6DMC2</accession>
<dbReference type="EMBL" id="JBHUDO010000003">
    <property type="protein sequence ID" value="MFD1647434.1"/>
    <property type="molecule type" value="Genomic_DNA"/>
</dbReference>
<dbReference type="AlphaFoldDB" id="A0ABD6DMC2"/>
<keyword evidence="1" id="KW-1133">Transmembrane helix</keyword>
<keyword evidence="3" id="KW-1185">Reference proteome</keyword>
<evidence type="ECO:0000256" key="1">
    <source>
        <dbReference type="SAM" id="Phobius"/>
    </source>
</evidence>
<keyword evidence="1" id="KW-0812">Transmembrane</keyword>
<feature type="transmembrane region" description="Helical" evidence="1">
    <location>
        <begin position="20"/>
        <end position="37"/>
    </location>
</feature>
<reference evidence="2 3" key="1">
    <citation type="journal article" date="2019" name="Int. J. Syst. Evol. Microbiol.">
        <title>The Global Catalogue of Microorganisms (GCM) 10K type strain sequencing project: providing services to taxonomists for standard genome sequencing and annotation.</title>
        <authorList>
            <consortium name="The Broad Institute Genomics Platform"/>
            <consortium name="The Broad Institute Genome Sequencing Center for Infectious Disease"/>
            <person name="Wu L."/>
            <person name="Ma J."/>
        </authorList>
    </citation>
    <scope>NUCLEOTIDE SEQUENCE [LARGE SCALE GENOMIC DNA]</scope>
    <source>
        <strain evidence="2 3">CGMCC 1.10390</strain>
    </source>
</reference>
<protein>
    <submittedName>
        <fullName evidence="2">Uncharacterized protein</fullName>
    </submittedName>
</protein>
<evidence type="ECO:0000313" key="2">
    <source>
        <dbReference type="EMBL" id="MFD1647434.1"/>
    </source>
</evidence>
<comment type="caution">
    <text evidence="2">The sequence shown here is derived from an EMBL/GenBank/DDBJ whole genome shotgun (WGS) entry which is preliminary data.</text>
</comment>
<evidence type="ECO:0000313" key="3">
    <source>
        <dbReference type="Proteomes" id="UP001597034"/>
    </source>
</evidence>
<feature type="transmembrane region" description="Helical" evidence="1">
    <location>
        <begin position="81"/>
        <end position="98"/>
    </location>
</feature>
<gene>
    <name evidence="2" type="ORF">ACFSBL_17230</name>
</gene>
<keyword evidence="1" id="KW-0472">Membrane</keyword>
<proteinExistence type="predicted"/>
<dbReference type="RefSeq" id="WP_256400510.1">
    <property type="nucleotide sequence ID" value="NZ_JANHJR010000003.1"/>
</dbReference>
<name>A0ABD6DMC2_9EURY</name>
<dbReference type="Proteomes" id="UP001597034">
    <property type="component" value="Unassembled WGS sequence"/>
</dbReference>
<organism evidence="2 3">
    <name type="scientific">Haloarchaeobius litoreus</name>
    <dbReference type="NCBI Taxonomy" id="755306"/>
    <lineage>
        <taxon>Archaea</taxon>
        <taxon>Methanobacteriati</taxon>
        <taxon>Methanobacteriota</taxon>
        <taxon>Stenosarchaea group</taxon>
        <taxon>Halobacteria</taxon>
        <taxon>Halobacteriales</taxon>
        <taxon>Halorubellaceae</taxon>
        <taxon>Haloarchaeobius</taxon>
    </lineage>
</organism>
<sequence length="143" mass="14574">MTEEGSVGGTSGRERLAEDAVLAAVALAIVVGIGFAVEVDVHTTVLLAAAAGVVVVELLLSTSPSSAAWVRSMWERPLVRPLAVTSVVLVAVVGAFVAPSLVFAMLWGGLGGYLALAGTMLLLGGPPFDTLIARLSTEDSDEN</sequence>
<feature type="transmembrane region" description="Helical" evidence="1">
    <location>
        <begin position="104"/>
        <end position="124"/>
    </location>
</feature>
<feature type="transmembrane region" description="Helical" evidence="1">
    <location>
        <begin position="43"/>
        <end position="60"/>
    </location>
</feature>